<dbReference type="UniPathway" id="UPA00378"/>
<keyword evidence="5 7" id="KW-1133">Transmembrane helix</keyword>
<comment type="pathway">
    <text evidence="7">Protein modification; protein glycosylation.</text>
</comment>
<keyword evidence="6 7" id="KW-0472">Membrane</keyword>
<keyword evidence="4 7" id="KW-0256">Endoplasmic reticulum</keyword>
<evidence type="ECO:0000313" key="8">
    <source>
        <dbReference type="EMBL" id="KAG9396164.1"/>
    </source>
</evidence>
<organism evidence="8 9">
    <name type="scientific">Carpediemonas membranifera</name>
    <dbReference type="NCBI Taxonomy" id="201153"/>
    <lineage>
        <taxon>Eukaryota</taxon>
        <taxon>Metamonada</taxon>
        <taxon>Carpediemonas-like organisms</taxon>
        <taxon>Carpediemonas</taxon>
    </lineage>
</organism>
<dbReference type="PANTHER" id="PTHR15039:SF11">
    <property type="entry name" value="DOLICHOL PHOSPHATE-MANNOSE BIOSYNTHESIS REGULATORY PROTEIN"/>
    <property type="match status" value="1"/>
</dbReference>
<dbReference type="EMBL" id="JAHDYR010000007">
    <property type="protein sequence ID" value="KAG9396164.1"/>
    <property type="molecule type" value="Genomic_DNA"/>
</dbReference>
<evidence type="ECO:0000256" key="7">
    <source>
        <dbReference type="RuleBase" id="RU365084"/>
    </source>
</evidence>
<gene>
    <name evidence="8" type="ORF">J8273_2516</name>
</gene>
<evidence type="ECO:0000256" key="1">
    <source>
        <dbReference type="ARBA" id="ARBA00004477"/>
    </source>
</evidence>
<evidence type="ECO:0000256" key="6">
    <source>
        <dbReference type="ARBA" id="ARBA00023136"/>
    </source>
</evidence>
<accession>A0A8J6B9R1</accession>
<evidence type="ECO:0000256" key="5">
    <source>
        <dbReference type="ARBA" id="ARBA00022989"/>
    </source>
</evidence>
<evidence type="ECO:0000313" key="9">
    <source>
        <dbReference type="Proteomes" id="UP000717585"/>
    </source>
</evidence>
<dbReference type="GO" id="GO:0030234">
    <property type="term" value="F:enzyme regulator activity"/>
    <property type="evidence" value="ECO:0007669"/>
    <property type="project" value="UniProtKB-UniRule"/>
</dbReference>
<feature type="transmembrane region" description="Helical" evidence="7">
    <location>
        <begin position="48"/>
        <end position="68"/>
    </location>
</feature>
<sequence>MLADRLFGLALIAWGVGFMTFYLFWVLITPFIPANTPFIALFPDAKYANYLVATVGGCGFIFIALYVLRTKMKEAKKKNAAKKAE</sequence>
<dbReference type="InterPro" id="IPR009914">
    <property type="entry name" value="DPM2"/>
</dbReference>
<name>A0A8J6B9R1_9EUKA</name>
<evidence type="ECO:0000256" key="2">
    <source>
        <dbReference type="ARBA" id="ARBA00005478"/>
    </source>
</evidence>
<evidence type="ECO:0000256" key="4">
    <source>
        <dbReference type="ARBA" id="ARBA00022824"/>
    </source>
</evidence>
<proteinExistence type="inferred from homology"/>
<dbReference type="AlphaFoldDB" id="A0A8J6B9R1"/>
<dbReference type="GO" id="GO:0006506">
    <property type="term" value="P:GPI anchor biosynthetic process"/>
    <property type="evidence" value="ECO:0007669"/>
    <property type="project" value="TreeGrafter"/>
</dbReference>
<comment type="subcellular location">
    <subcellularLocation>
        <location evidence="1 7">Endoplasmic reticulum membrane</location>
        <topology evidence="1 7">Multi-pass membrane protein</topology>
    </subcellularLocation>
</comment>
<dbReference type="Pfam" id="PF07297">
    <property type="entry name" value="DPM2"/>
    <property type="match status" value="1"/>
</dbReference>
<reference evidence="8" key="1">
    <citation type="submission" date="2021-05" db="EMBL/GenBank/DDBJ databases">
        <title>A free-living protist that lacks canonical eukaryotic 1 DNA replication and segregation systems.</title>
        <authorList>
            <person name="Salas-Leiva D.E."/>
            <person name="Tromer E.C."/>
            <person name="Curtis B.A."/>
            <person name="Jerlstrom-Hultqvist J."/>
            <person name="Kolisko M."/>
            <person name="Yi Z."/>
            <person name="Salas-Leiva J.S."/>
            <person name="Gallot-Lavallee L."/>
            <person name="Kops G.J.P.L."/>
            <person name="Archibald J.M."/>
            <person name="Simpson A.G.B."/>
            <person name="Roger A.J."/>
        </authorList>
    </citation>
    <scope>NUCLEOTIDE SEQUENCE</scope>
    <source>
        <strain evidence="8">BICM</strain>
    </source>
</reference>
<comment type="similarity">
    <text evidence="2 7">Belongs to the DPM2 family.</text>
</comment>
<dbReference type="GO" id="GO:0180047">
    <property type="term" value="P:dolichol phosphate mannose biosynthetic process"/>
    <property type="evidence" value="ECO:0007669"/>
    <property type="project" value="InterPro"/>
</dbReference>
<dbReference type="PANTHER" id="PTHR15039">
    <property type="entry name" value="DOLICHOL PHOSPHATE-MANNOSE BIOSYNTHESIS REGULATORY PROTEIN"/>
    <property type="match status" value="1"/>
</dbReference>
<dbReference type="Proteomes" id="UP000717585">
    <property type="component" value="Unassembled WGS sequence"/>
</dbReference>
<dbReference type="GO" id="GO:0033185">
    <property type="term" value="C:dolichol-phosphate-mannose synthase complex"/>
    <property type="evidence" value="ECO:0007669"/>
    <property type="project" value="TreeGrafter"/>
</dbReference>
<keyword evidence="9" id="KW-1185">Reference proteome</keyword>
<comment type="function">
    <text evidence="7">Regulatory subunit of the dolichol-phosphate mannose (DPM) synthase complex; essential for the ER localization.</text>
</comment>
<feature type="transmembrane region" description="Helical" evidence="7">
    <location>
        <begin position="7"/>
        <end position="28"/>
    </location>
</feature>
<dbReference type="GO" id="GO:0005789">
    <property type="term" value="C:endoplasmic reticulum membrane"/>
    <property type="evidence" value="ECO:0007669"/>
    <property type="project" value="UniProtKB-SubCell"/>
</dbReference>
<comment type="subunit">
    <text evidence="7">Component of the dolichol-phosphate mannose (DPM) synthase complex.</text>
</comment>
<comment type="caution">
    <text evidence="8">The sequence shown here is derived from an EMBL/GenBank/DDBJ whole genome shotgun (WGS) entry which is preliminary data.</text>
</comment>
<evidence type="ECO:0000256" key="3">
    <source>
        <dbReference type="ARBA" id="ARBA00022692"/>
    </source>
</evidence>
<keyword evidence="3 7" id="KW-0812">Transmembrane</keyword>
<protein>
    <recommendedName>
        <fullName evidence="7">Dolichol phosphate-mannose biosynthesis regulatory protein</fullName>
    </recommendedName>
</protein>